<dbReference type="InterPro" id="IPR013201">
    <property type="entry name" value="Prot_inhib_I29"/>
</dbReference>
<reference evidence="3" key="1">
    <citation type="submission" date="2023-10" db="EMBL/GenBank/DDBJ databases">
        <authorList>
            <person name="Chen Y."/>
            <person name="Shah S."/>
            <person name="Dougan E. K."/>
            <person name="Thang M."/>
            <person name="Chan C."/>
        </authorList>
    </citation>
    <scope>NUCLEOTIDE SEQUENCE [LARGE SCALE GENOMIC DNA]</scope>
</reference>
<evidence type="ECO:0000313" key="3">
    <source>
        <dbReference type="EMBL" id="CAK0894715.1"/>
    </source>
</evidence>
<dbReference type="Gene3D" id="1.10.287.2250">
    <property type="match status" value="1"/>
</dbReference>
<evidence type="ECO:0000256" key="1">
    <source>
        <dbReference type="SAM" id="MobiDB-lite"/>
    </source>
</evidence>
<name>A0ABN9X915_9DINO</name>
<dbReference type="Pfam" id="PF08246">
    <property type="entry name" value="Inhibitor_I29"/>
    <property type="match status" value="1"/>
</dbReference>
<dbReference type="Proteomes" id="UP001189429">
    <property type="component" value="Unassembled WGS sequence"/>
</dbReference>
<feature type="domain" description="Cathepsin propeptide inhibitor" evidence="2">
    <location>
        <begin position="53"/>
        <end position="111"/>
    </location>
</feature>
<dbReference type="InterPro" id="IPR038765">
    <property type="entry name" value="Papain-like_cys_pep_sf"/>
</dbReference>
<keyword evidence="4" id="KW-1185">Reference proteome</keyword>
<comment type="caution">
    <text evidence="3">The sequence shown here is derived from an EMBL/GenBank/DDBJ whole genome shotgun (WGS) entry which is preliminary data.</text>
</comment>
<sequence length="231" mass="26045">APMYMLRPTALLGGLAALGRASGLGVWAYFDATFGHTDMSQNVRLNLTSNMTFDSFIDLHGREYDKGSEEYIMRAELYKAHADAVRRQNSDPARLWQAKITHLADRTKEELASLRGYRRGAGRRAPAREMTAPRACRGPGCSPGGVFNAARVLSLHRAASEMRCREADRLRACTASEMLPVVGTDNEYAILRTRWAPPHYHRDRLERPPRPRSAGWQRSCRETDGRTDSRR</sequence>
<gene>
    <name evidence="3" type="ORF">PCOR1329_LOCUS73682</name>
</gene>
<feature type="region of interest" description="Disordered" evidence="1">
    <location>
        <begin position="201"/>
        <end position="231"/>
    </location>
</feature>
<organism evidence="3 4">
    <name type="scientific">Prorocentrum cordatum</name>
    <dbReference type="NCBI Taxonomy" id="2364126"/>
    <lineage>
        <taxon>Eukaryota</taxon>
        <taxon>Sar</taxon>
        <taxon>Alveolata</taxon>
        <taxon>Dinophyceae</taxon>
        <taxon>Prorocentrales</taxon>
        <taxon>Prorocentraceae</taxon>
        <taxon>Prorocentrum</taxon>
    </lineage>
</organism>
<feature type="compositionally biased region" description="Basic and acidic residues" evidence="1">
    <location>
        <begin position="219"/>
        <end position="231"/>
    </location>
</feature>
<dbReference type="EMBL" id="CAUYUJ010019938">
    <property type="protein sequence ID" value="CAK0894715.1"/>
    <property type="molecule type" value="Genomic_DNA"/>
</dbReference>
<feature type="non-terminal residue" evidence="3">
    <location>
        <position position="1"/>
    </location>
</feature>
<proteinExistence type="predicted"/>
<dbReference type="SUPFAM" id="SSF54001">
    <property type="entry name" value="Cysteine proteinases"/>
    <property type="match status" value="1"/>
</dbReference>
<protein>
    <recommendedName>
        <fullName evidence="2">Cathepsin propeptide inhibitor domain-containing protein</fullName>
    </recommendedName>
</protein>
<accession>A0ABN9X915</accession>
<evidence type="ECO:0000313" key="4">
    <source>
        <dbReference type="Proteomes" id="UP001189429"/>
    </source>
</evidence>
<evidence type="ECO:0000259" key="2">
    <source>
        <dbReference type="Pfam" id="PF08246"/>
    </source>
</evidence>